<dbReference type="InterPro" id="IPR027417">
    <property type="entry name" value="P-loop_NTPase"/>
</dbReference>
<sequence>MSASASDPIADAIFGALEWSPDDKDGGDTCRERLEIGSDVEIARRVSEDLCNSFDRIVHADGQFWRYEGTCWRPIPEPELRRVVHCYDGAEYTTPTGKPSAVALSKARINSSLNEMAAMLAAPNFFVDAPAGINCASGFIEFERDGTPTIKPHSPEQRARHTLPGRYPAKIAPDQRAASLMTKLLQGCFKGDEDAEAKINFLGEIAGAAATGWSTRLTKPKAIILKGETAENGKSQILDLLRGLLPDTAICSIPPQKLADERFLVTLAGKLLNASDELTSATAIGSDSFKSAITGEPMSGRDVYRSAVGFRPFALHVYATNDLPTFRGGMDRGVMRRLAALTFQRTIPTNERIEHIGQRIGQDEPDLLLDFAVQGASRLIARKSYAEPTSSNQAIREWALGADAVQAWLHTVNVTGNAHDKCKTREAYQYFRNWALEEGYQSTALPAVTQFTQRVVAQRPQITIIRPQRVSHLRGLRLGPPSIDDSGEG</sequence>
<evidence type="ECO:0000256" key="3">
    <source>
        <dbReference type="ARBA" id="ARBA00022840"/>
    </source>
</evidence>
<comment type="caution">
    <text evidence="5">The sequence shown here is derived from an EMBL/GenBank/DDBJ whole genome shotgun (WGS) entry which is preliminary data.</text>
</comment>
<proteinExistence type="predicted"/>
<evidence type="ECO:0000256" key="2">
    <source>
        <dbReference type="ARBA" id="ARBA00022801"/>
    </source>
</evidence>
<gene>
    <name evidence="5" type="ORF">HMPREF0731_0835</name>
</gene>
<dbReference type="PANTHER" id="PTHR35372">
    <property type="entry name" value="ATP BINDING PROTEIN-RELATED"/>
    <property type="match status" value="1"/>
</dbReference>
<dbReference type="EMBL" id="ADVL01000139">
    <property type="protein sequence ID" value="EFH12952.1"/>
    <property type="molecule type" value="Genomic_DNA"/>
</dbReference>
<dbReference type="AlphaFoldDB" id="D5RIC5"/>
<dbReference type="GO" id="GO:0016787">
    <property type="term" value="F:hydrolase activity"/>
    <property type="evidence" value="ECO:0007669"/>
    <property type="project" value="UniProtKB-KW"/>
</dbReference>
<dbReference type="Gene3D" id="3.40.50.300">
    <property type="entry name" value="P-loop containing nucleotide triphosphate hydrolases"/>
    <property type="match status" value="1"/>
</dbReference>
<keyword evidence="3" id="KW-0067">ATP-binding</keyword>
<dbReference type="OrthoDB" id="9763644at2"/>
<protein>
    <submittedName>
        <fullName evidence="5">Phage/plasmid primase, P4 family domain protein</fullName>
    </submittedName>
</protein>
<keyword evidence="2" id="KW-0378">Hydrolase</keyword>
<evidence type="ECO:0000313" key="5">
    <source>
        <dbReference type="EMBL" id="EFH12952.1"/>
    </source>
</evidence>
<dbReference type="GO" id="GO:0005524">
    <property type="term" value="F:ATP binding"/>
    <property type="evidence" value="ECO:0007669"/>
    <property type="project" value="UniProtKB-KW"/>
</dbReference>
<reference evidence="5 6" key="1">
    <citation type="submission" date="2010-04" db="EMBL/GenBank/DDBJ databases">
        <authorList>
            <person name="Qin X."/>
            <person name="Bachman B."/>
            <person name="Battles P."/>
            <person name="Bell A."/>
            <person name="Bess C."/>
            <person name="Bickham C."/>
            <person name="Chaboub L."/>
            <person name="Chen D."/>
            <person name="Coyle M."/>
            <person name="Deiros D.R."/>
            <person name="Dinh H."/>
            <person name="Forbes L."/>
            <person name="Fowler G."/>
            <person name="Francisco L."/>
            <person name="Fu Q."/>
            <person name="Gubbala S."/>
            <person name="Hale W."/>
            <person name="Han Y."/>
            <person name="Hemphill L."/>
            <person name="Highlander S.K."/>
            <person name="Hirani K."/>
            <person name="Hogues M."/>
            <person name="Jackson L."/>
            <person name="Jakkamsetti A."/>
            <person name="Javaid M."/>
            <person name="Jiang H."/>
            <person name="Korchina V."/>
            <person name="Kovar C."/>
            <person name="Lara F."/>
            <person name="Lee S."/>
            <person name="Mata R."/>
            <person name="Mathew T."/>
            <person name="Moen C."/>
            <person name="Morales K."/>
            <person name="Munidasa M."/>
            <person name="Nazareth L."/>
            <person name="Ngo R."/>
            <person name="Nguyen L."/>
            <person name="Okwuonu G."/>
            <person name="Ongeri F."/>
            <person name="Patil S."/>
            <person name="Petrosino J."/>
            <person name="Pham C."/>
            <person name="Pham P."/>
            <person name="Pu L.-L."/>
            <person name="Puazo M."/>
            <person name="Raj R."/>
            <person name="Reid J."/>
            <person name="Rouhana J."/>
            <person name="Saada N."/>
            <person name="Shang Y."/>
            <person name="Simmons D."/>
            <person name="Thornton R."/>
            <person name="Warren J."/>
            <person name="Weissenberger G."/>
            <person name="Zhang J."/>
            <person name="Zhang L."/>
            <person name="Zhou C."/>
            <person name="Zhu D."/>
            <person name="Muzny D."/>
            <person name="Worley K."/>
            <person name="Gibbs R."/>
        </authorList>
    </citation>
    <scope>NUCLEOTIDE SEQUENCE [LARGE SCALE GENOMIC DNA]</scope>
    <source>
        <strain evidence="5 6">ATCC 49957</strain>
    </source>
</reference>
<keyword evidence="6" id="KW-1185">Reference proteome</keyword>
<dbReference type="PROSITE" id="PS51206">
    <property type="entry name" value="SF3_HELICASE_1"/>
    <property type="match status" value="1"/>
</dbReference>
<dbReference type="Pfam" id="PF19263">
    <property type="entry name" value="DUF5906"/>
    <property type="match status" value="1"/>
</dbReference>
<dbReference type="InterPro" id="IPR045455">
    <property type="entry name" value="NrS-1_pol-like_helicase"/>
</dbReference>
<feature type="domain" description="SF3 helicase" evidence="4">
    <location>
        <begin position="197"/>
        <end position="356"/>
    </location>
</feature>
<organism evidence="5 6">
    <name type="scientific">Pseudoroseomonas cervicalis ATCC 49957</name>
    <dbReference type="NCBI Taxonomy" id="525371"/>
    <lineage>
        <taxon>Bacteria</taxon>
        <taxon>Pseudomonadati</taxon>
        <taxon>Pseudomonadota</taxon>
        <taxon>Alphaproteobacteria</taxon>
        <taxon>Acetobacterales</taxon>
        <taxon>Roseomonadaceae</taxon>
        <taxon>Roseomonas</taxon>
    </lineage>
</organism>
<name>D5RIC5_9PROT</name>
<accession>D5RIC5</accession>
<evidence type="ECO:0000313" key="6">
    <source>
        <dbReference type="Proteomes" id="UP000005324"/>
    </source>
</evidence>
<evidence type="ECO:0000256" key="1">
    <source>
        <dbReference type="ARBA" id="ARBA00022741"/>
    </source>
</evidence>
<dbReference type="PANTHER" id="PTHR35372:SF2">
    <property type="entry name" value="SF3 HELICASE DOMAIN-CONTAINING PROTEIN"/>
    <property type="match status" value="1"/>
</dbReference>
<dbReference type="HOGENOM" id="CLU_557660_0_0_5"/>
<dbReference type="InterPro" id="IPR014015">
    <property type="entry name" value="Helicase_SF3_DNA-vir"/>
</dbReference>
<dbReference type="RefSeq" id="WP_007003894.1">
    <property type="nucleotide sequence ID" value="NZ_GG770778.1"/>
</dbReference>
<evidence type="ECO:0000259" key="4">
    <source>
        <dbReference type="PROSITE" id="PS51206"/>
    </source>
</evidence>
<dbReference type="Proteomes" id="UP000005324">
    <property type="component" value="Unassembled WGS sequence"/>
</dbReference>
<dbReference type="InterPro" id="IPR051620">
    <property type="entry name" value="ORF904-like_C"/>
</dbReference>
<keyword evidence="1" id="KW-0547">Nucleotide-binding</keyword>